<dbReference type="EMBL" id="PTTJ01000089">
    <property type="protein sequence ID" value="RJP11405.1"/>
    <property type="molecule type" value="Genomic_DNA"/>
</dbReference>
<organism evidence="1 2">
    <name type="scientific">Streptococcus pseudopneumoniae</name>
    <dbReference type="NCBI Taxonomy" id="257758"/>
    <lineage>
        <taxon>Bacteria</taxon>
        <taxon>Bacillati</taxon>
        <taxon>Bacillota</taxon>
        <taxon>Bacilli</taxon>
        <taxon>Lactobacillales</taxon>
        <taxon>Streptococcaceae</taxon>
        <taxon>Streptococcus</taxon>
    </lineage>
</organism>
<dbReference type="AlphaFoldDB" id="A0A3A4MZ60"/>
<accession>A0A3A4MZ60</accession>
<comment type="caution">
    <text evidence="1">The sequence shown here is derived from an EMBL/GenBank/DDBJ whole genome shotgun (WGS) entry which is preliminary data.</text>
</comment>
<proteinExistence type="predicted"/>
<reference evidence="2" key="1">
    <citation type="submission" date="2018-02" db="EMBL/GenBank/DDBJ databases">
        <authorList>
            <person name="Handem S."/>
        </authorList>
    </citation>
    <scope>NUCLEOTIDE SEQUENCE [LARGE SCALE GENOMIC DNA]</scope>
    <source>
        <strain evidence="2">Spain3473</strain>
    </source>
</reference>
<dbReference type="RefSeq" id="WP_119946965.1">
    <property type="nucleotide sequence ID" value="NZ_PTTJ01000089.1"/>
</dbReference>
<name>A0A3A4MZ60_9STRE</name>
<protein>
    <submittedName>
        <fullName evidence="1">Uncharacterized protein</fullName>
    </submittedName>
</protein>
<sequence length="278" mass="33297">MSKHTDFILTPITTILEEAVAATSSIGDGIETYPLCDYILQATFLKMTGFQEQKMRCIAWELGTNDFEFRYWWLEKADLGTYSAYDHKNKIYKEFYQVLKRINIDFSINDINKQILLENTTQKINEIFKDSNLISWVRADFSYFVSDDWTDIDQFLKDEENMFKSIPKEPTKPEKAEKDSEQGYKNKLQKYNKKYTEYVQNMKLNLKNKYKDMYEQRNRLAHNTLSYQQNLPTLTKLVNETQESRNHFIWFGLLTLIDNIFMELYRLYQDGLEDKLDY</sequence>
<dbReference type="Proteomes" id="UP000265600">
    <property type="component" value="Unassembled WGS sequence"/>
</dbReference>
<evidence type="ECO:0000313" key="1">
    <source>
        <dbReference type="EMBL" id="RJP11405.1"/>
    </source>
</evidence>
<gene>
    <name evidence="1" type="ORF">C5O69_06995</name>
</gene>
<dbReference type="SUPFAM" id="SSF160980">
    <property type="entry name" value="SSO1389-like"/>
    <property type="match status" value="1"/>
</dbReference>
<evidence type="ECO:0000313" key="2">
    <source>
        <dbReference type="Proteomes" id="UP000265600"/>
    </source>
</evidence>